<keyword evidence="2" id="KW-1185">Reference proteome</keyword>
<protein>
    <submittedName>
        <fullName evidence="1">Uncharacterized protein</fullName>
    </submittedName>
</protein>
<gene>
    <name evidence="1" type="ORF">SAMN05661030_3844</name>
</gene>
<sequence>MVGLGGVLIGTSAASSTPEVGDCLQEPGSGGIDFSRVGCGSPDARYEVVGVDDVHRVGWDDFYSDPTQACAQFTEVDLRVPVSGLDQDAPDVRSDVLCRRSVSVS</sequence>
<reference evidence="2" key="1">
    <citation type="submission" date="2016-10" db="EMBL/GenBank/DDBJ databases">
        <authorList>
            <person name="Varghese N."/>
            <person name="Submissions S."/>
        </authorList>
    </citation>
    <scope>NUCLEOTIDE SEQUENCE [LARGE SCALE GENOMIC DNA]</scope>
    <source>
        <strain evidence="2">DSM 45962</strain>
    </source>
</reference>
<organism evidence="1 2">
    <name type="scientific">Klenkia taihuensis</name>
    <dbReference type="NCBI Taxonomy" id="1225127"/>
    <lineage>
        <taxon>Bacteria</taxon>
        <taxon>Bacillati</taxon>
        <taxon>Actinomycetota</taxon>
        <taxon>Actinomycetes</taxon>
        <taxon>Geodermatophilales</taxon>
        <taxon>Geodermatophilaceae</taxon>
        <taxon>Klenkia</taxon>
    </lineage>
</organism>
<evidence type="ECO:0000313" key="1">
    <source>
        <dbReference type="EMBL" id="SFD63880.1"/>
    </source>
</evidence>
<dbReference type="AlphaFoldDB" id="A0A1I1U7J7"/>
<evidence type="ECO:0000313" key="2">
    <source>
        <dbReference type="Proteomes" id="UP000199022"/>
    </source>
</evidence>
<dbReference type="Proteomes" id="UP000199022">
    <property type="component" value="Unassembled WGS sequence"/>
</dbReference>
<dbReference type="EMBL" id="FOMD01000005">
    <property type="protein sequence ID" value="SFD63880.1"/>
    <property type="molecule type" value="Genomic_DNA"/>
</dbReference>
<name>A0A1I1U7J7_9ACTN</name>
<accession>A0A1I1U7J7</accession>
<proteinExistence type="predicted"/>